<evidence type="ECO:0000256" key="6">
    <source>
        <dbReference type="ARBA" id="ARBA00022989"/>
    </source>
</evidence>
<sequence length="305" mass="33890">MSASPQATPAGEKPAQYFVPASSPWPIFGSFILFILVIGAGSVIQSMSGSTIAPNEGTLNALLPIGLLGVFVLMYFWFRDTVRESLGNQNSLQMDRSYRQGMTWFIFSEVMFFAAFFGALFYARVLSVPWLGGEGKGVMTHEVLWPQFQALWPLVSMPSGDTTTAMGPWGLPFINTVILLASSVTLTIAHHALLVGDRGRQISFLAITSLLGVIFLGCQVYEYYHAYNDLGLTLDSGIYGSTFFMLTGFHGLHVTIGTIMLIVMTLRSMKGHLTVDNHFAFEASAWYWHFVDVVWLFLFVVVYWL</sequence>
<dbReference type="Pfam" id="PF00510">
    <property type="entry name" value="COX3"/>
    <property type="match status" value="1"/>
</dbReference>
<feature type="transmembrane region" description="Helical" evidence="10">
    <location>
        <begin position="173"/>
        <end position="195"/>
    </location>
</feature>
<dbReference type="SUPFAM" id="SSF81452">
    <property type="entry name" value="Cytochrome c oxidase subunit III-like"/>
    <property type="match status" value="1"/>
</dbReference>
<comment type="subcellular location">
    <subcellularLocation>
        <location evidence="1">Membrane</location>
        <topology evidence="1">Multi-pass membrane protein</topology>
    </subcellularLocation>
</comment>
<dbReference type="PANTHER" id="PTHR11403">
    <property type="entry name" value="CYTOCHROME C OXIDASE SUBUNIT III"/>
    <property type="match status" value="1"/>
</dbReference>
<evidence type="ECO:0000256" key="7">
    <source>
        <dbReference type="ARBA" id="ARBA00023136"/>
    </source>
</evidence>
<dbReference type="GO" id="GO:0016020">
    <property type="term" value="C:membrane"/>
    <property type="evidence" value="ECO:0007669"/>
    <property type="project" value="UniProtKB-SubCell"/>
</dbReference>
<keyword evidence="6 10" id="KW-1133">Transmembrane helix</keyword>
<evidence type="ECO:0000313" key="12">
    <source>
        <dbReference type="EMBL" id="REH40519.1"/>
    </source>
</evidence>
<dbReference type="FunFam" id="1.20.120.80:FF:000003">
    <property type="entry name" value="Cytochrome c oxidase subunit 3"/>
    <property type="match status" value="1"/>
</dbReference>
<dbReference type="InterPro" id="IPR024791">
    <property type="entry name" value="Cyt_c/ubiquinol_Oxase_su3"/>
</dbReference>
<evidence type="ECO:0000256" key="4">
    <source>
        <dbReference type="ARBA" id="ARBA00022692"/>
    </source>
</evidence>
<dbReference type="EC" id="7.1.1.9" evidence="3"/>
<dbReference type="InterPro" id="IPR033945">
    <property type="entry name" value="Cyt_c_oxase_su3_dom"/>
</dbReference>
<name>A0A3E0H9Z2_9GAMM</name>
<dbReference type="Gene3D" id="1.10.287.70">
    <property type="match status" value="1"/>
</dbReference>
<dbReference type="Proteomes" id="UP000256774">
    <property type="component" value="Unassembled WGS sequence"/>
</dbReference>
<keyword evidence="5" id="KW-1278">Translocase</keyword>
<dbReference type="GO" id="GO:0004129">
    <property type="term" value="F:cytochrome-c oxidase activity"/>
    <property type="evidence" value="ECO:0007669"/>
    <property type="project" value="UniProtKB-EC"/>
</dbReference>
<dbReference type="AlphaFoldDB" id="A0A3E0H9Z2"/>
<evidence type="ECO:0000256" key="1">
    <source>
        <dbReference type="ARBA" id="ARBA00004141"/>
    </source>
</evidence>
<comment type="similarity">
    <text evidence="2">Belongs to the cytochrome c oxidase subunit 3 family.</text>
</comment>
<feature type="transmembrane region" description="Helical" evidence="10">
    <location>
        <begin position="59"/>
        <end position="78"/>
    </location>
</feature>
<reference evidence="12 13" key="1">
    <citation type="submission" date="2018-08" db="EMBL/GenBank/DDBJ databases">
        <title>Genomic Encyclopedia of Type Strains, Phase IV (KMG-IV): sequencing the most valuable type-strain genomes for metagenomic binning, comparative biology and taxonomic classification.</title>
        <authorList>
            <person name="Goeker M."/>
        </authorList>
    </citation>
    <scope>NUCLEOTIDE SEQUENCE [LARGE SCALE GENOMIC DNA]</scope>
    <source>
        <strain evidence="12 13">DSM 26022</strain>
    </source>
</reference>
<evidence type="ECO:0000256" key="2">
    <source>
        <dbReference type="ARBA" id="ARBA00010581"/>
    </source>
</evidence>
<dbReference type="CDD" id="cd01665">
    <property type="entry name" value="Cyt_c_Oxidase_III"/>
    <property type="match status" value="1"/>
</dbReference>
<keyword evidence="7 10" id="KW-0472">Membrane</keyword>
<feature type="domain" description="Heme-copper oxidase subunit III family profile" evidence="11">
    <location>
        <begin position="13"/>
        <end position="305"/>
    </location>
</feature>
<keyword evidence="4 10" id="KW-0812">Transmembrane</keyword>
<evidence type="ECO:0000259" key="11">
    <source>
        <dbReference type="PROSITE" id="PS50253"/>
    </source>
</evidence>
<dbReference type="EMBL" id="QUNR01000001">
    <property type="protein sequence ID" value="REH40519.1"/>
    <property type="molecule type" value="Genomic_DNA"/>
</dbReference>
<evidence type="ECO:0000256" key="10">
    <source>
        <dbReference type="SAM" id="Phobius"/>
    </source>
</evidence>
<feature type="transmembrane region" description="Helical" evidence="10">
    <location>
        <begin position="202"/>
        <end position="223"/>
    </location>
</feature>
<gene>
    <name evidence="12" type="ORF">DFR26_0720</name>
</gene>
<dbReference type="OrthoDB" id="9810850at2"/>
<dbReference type="PROSITE" id="PS50253">
    <property type="entry name" value="COX3"/>
    <property type="match status" value="1"/>
</dbReference>
<organism evidence="12 13">
    <name type="scientific">Paraperlucidibaca baekdonensis</name>
    <dbReference type="NCBI Taxonomy" id="748120"/>
    <lineage>
        <taxon>Bacteria</taxon>
        <taxon>Pseudomonadati</taxon>
        <taxon>Pseudomonadota</taxon>
        <taxon>Gammaproteobacteria</taxon>
        <taxon>Moraxellales</taxon>
        <taxon>Moraxellaceae</taxon>
        <taxon>Paraperlucidibaca</taxon>
    </lineage>
</organism>
<dbReference type="RefSeq" id="WP_116207548.1">
    <property type="nucleotide sequence ID" value="NZ_QUNR01000001.1"/>
</dbReference>
<accession>A0A3E0H9Z2</accession>
<dbReference type="PANTHER" id="PTHR11403:SF7">
    <property type="entry name" value="CYTOCHROME C OXIDASE SUBUNIT 3"/>
    <property type="match status" value="1"/>
</dbReference>
<proteinExistence type="inferred from homology"/>
<protein>
    <recommendedName>
        <fullName evidence="3">cytochrome-c oxidase</fullName>
        <ecNumber evidence="3">7.1.1.9</ecNumber>
    </recommendedName>
    <alternativeName>
        <fullName evidence="8">Cytochrome aa3 subunit 3</fullName>
    </alternativeName>
    <alternativeName>
        <fullName evidence="9">Cytochrome c oxidase polypeptide III</fullName>
    </alternativeName>
</protein>
<feature type="transmembrane region" description="Helical" evidence="10">
    <location>
        <begin position="27"/>
        <end position="47"/>
    </location>
</feature>
<dbReference type="InterPro" id="IPR000298">
    <property type="entry name" value="Cyt_c_oxidase-like_su3"/>
</dbReference>
<evidence type="ECO:0000256" key="8">
    <source>
        <dbReference type="ARBA" id="ARBA00031400"/>
    </source>
</evidence>
<dbReference type="Gene3D" id="1.20.120.80">
    <property type="entry name" value="Cytochrome c oxidase, subunit III, four-helix bundle"/>
    <property type="match status" value="1"/>
</dbReference>
<dbReference type="GO" id="GO:0019646">
    <property type="term" value="P:aerobic electron transport chain"/>
    <property type="evidence" value="ECO:0007669"/>
    <property type="project" value="InterPro"/>
</dbReference>
<keyword evidence="13" id="KW-1185">Reference proteome</keyword>
<feature type="transmembrane region" description="Helical" evidence="10">
    <location>
        <begin position="102"/>
        <end position="123"/>
    </location>
</feature>
<evidence type="ECO:0000256" key="5">
    <source>
        <dbReference type="ARBA" id="ARBA00022967"/>
    </source>
</evidence>
<dbReference type="InterPro" id="IPR013833">
    <property type="entry name" value="Cyt_c_oxidase_su3_a-hlx"/>
</dbReference>
<evidence type="ECO:0000256" key="9">
    <source>
        <dbReference type="ARBA" id="ARBA00031625"/>
    </source>
</evidence>
<comment type="caution">
    <text evidence="12">The sequence shown here is derived from an EMBL/GenBank/DDBJ whole genome shotgun (WGS) entry which is preliminary data.</text>
</comment>
<evidence type="ECO:0000313" key="13">
    <source>
        <dbReference type="Proteomes" id="UP000256774"/>
    </source>
</evidence>
<evidence type="ECO:0000256" key="3">
    <source>
        <dbReference type="ARBA" id="ARBA00012949"/>
    </source>
</evidence>
<feature type="transmembrane region" description="Helical" evidence="10">
    <location>
        <begin position="285"/>
        <end position="304"/>
    </location>
</feature>
<dbReference type="InterPro" id="IPR035973">
    <property type="entry name" value="Cyt_c_oxidase_su3-like_sf"/>
</dbReference>
<feature type="transmembrane region" description="Helical" evidence="10">
    <location>
        <begin position="243"/>
        <end position="264"/>
    </location>
</feature>